<dbReference type="EMBL" id="FZMP01000039">
    <property type="protein sequence ID" value="SNQ59770.1"/>
    <property type="molecule type" value="Genomic_DNA"/>
</dbReference>
<dbReference type="OrthoDB" id="300006at2157"/>
<proteinExistence type="predicted"/>
<reference evidence="3" key="1">
    <citation type="submission" date="2017-06" db="EMBL/GenBank/DDBJ databases">
        <authorList>
            <person name="Cremers G."/>
        </authorList>
    </citation>
    <scope>NUCLEOTIDE SEQUENCE [LARGE SCALE GENOMIC DNA]</scope>
</reference>
<dbReference type="InterPro" id="IPR027417">
    <property type="entry name" value="P-loop_NTPase"/>
</dbReference>
<keyword evidence="3" id="KW-1185">Reference proteome</keyword>
<gene>
    <name evidence="2" type="ORF">MNV_1330004</name>
</gene>
<accession>A0A284VKH0</accession>
<feature type="transmembrane region" description="Helical" evidence="1">
    <location>
        <begin position="80"/>
        <end position="97"/>
    </location>
</feature>
<feature type="transmembrane region" description="Helical" evidence="1">
    <location>
        <begin position="103"/>
        <end position="123"/>
    </location>
</feature>
<dbReference type="AlphaFoldDB" id="A0A284VKH0"/>
<feature type="transmembrane region" description="Helical" evidence="1">
    <location>
        <begin position="12"/>
        <end position="34"/>
    </location>
</feature>
<sequence>MKIGIDKDYVKFLVIFGIVTILTPFLMDIIVRSWKTDLMKQLADGIKSIDPAGTSILFSIAVGFYIGSIFLLYLDIYKRVQAILLSIGLFSITSYIFKLFSINFNLIFIILGILIGGLSGNRFKFTYRKEIKQAAANISIISVIYVVISYIIFYLSTADSGNFIKDSVVVLIFSYFFGEVMNYKAKGSKIFVLGPAQSGKTLFIAGCYMRALETAKGPVKPSPDLLELIDQMHKEEIIWPRRTQEISKYQFIYDIGGLFPKEMMLRTLDYPGPFIEKIYKYMYIKKSSKKGENDKKYEEEIKYEAVAKEITKSDKLIFIIDGSKYPNFADMGITQYVKILGRLQENGRNVKPYIVVTKSDFFTREYPNYENDYEGFKQFIESRISNSIFIKELLNEASASIYPVFYYTKKINGEGHEYYIPLRDENKNVYTYGFDKFMDDLIE</sequence>
<keyword evidence="1" id="KW-0472">Membrane</keyword>
<evidence type="ECO:0000313" key="2">
    <source>
        <dbReference type="EMBL" id="SNQ59770.1"/>
    </source>
</evidence>
<dbReference type="SUPFAM" id="SSF52540">
    <property type="entry name" value="P-loop containing nucleoside triphosphate hydrolases"/>
    <property type="match status" value="1"/>
</dbReference>
<dbReference type="RefSeq" id="WP_096204091.1">
    <property type="nucleotide sequence ID" value="NZ_FZMP01000039.1"/>
</dbReference>
<evidence type="ECO:0000256" key="1">
    <source>
        <dbReference type="SAM" id="Phobius"/>
    </source>
</evidence>
<evidence type="ECO:0000313" key="3">
    <source>
        <dbReference type="Proteomes" id="UP000218615"/>
    </source>
</evidence>
<feature type="transmembrane region" description="Helical" evidence="1">
    <location>
        <begin position="135"/>
        <end position="157"/>
    </location>
</feature>
<keyword evidence="1" id="KW-0812">Transmembrane</keyword>
<organism evidence="2 3">
    <name type="scientific">Candidatus Methanoperedens nitratireducens</name>
    <dbReference type="NCBI Taxonomy" id="1392998"/>
    <lineage>
        <taxon>Archaea</taxon>
        <taxon>Methanobacteriati</taxon>
        <taxon>Methanobacteriota</taxon>
        <taxon>Stenosarchaea group</taxon>
        <taxon>Methanomicrobia</taxon>
        <taxon>Methanosarcinales</taxon>
        <taxon>ANME-2 cluster</taxon>
        <taxon>Candidatus Methanoperedentaceae</taxon>
        <taxon>Candidatus Methanoperedens</taxon>
    </lineage>
</organism>
<feature type="transmembrane region" description="Helical" evidence="1">
    <location>
        <begin position="54"/>
        <end position="73"/>
    </location>
</feature>
<name>A0A284VKH0_9EURY</name>
<keyword evidence="1" id="KW-1133">Transmembrane helix</keyword>
<protein>
    <submittedName>
        <fullName evidence="2">Uncharacterized protein</fullName>
    </submittedName>
</protein>
<dbReference type="Proteomes" id="UP000218615">
    <property type="component" value="Unassembled WGS sequence"/>
</dbReference>